<evidence type="ECO:0000256" key="1">
    <source>
        <dbReference type="SAM" id="MobiDB-lite"/>
    </source>
</evidence>
<keyword evidence="2" id="KW-0472">Membrane</keyword>
<feature type="region of interest" description="Disordered" evidence="1">
    <location>
        <begin position="223"/>
        <end position="254"/>
    </location>
</feature>
<feature type="transmembrane region" description="Helical" evidence="2">
    <location>
        <begin position="26"/>
        <end position="49"/>
    </location>
</feature>
<reference evidence="3" key="1">
    <citation type="submission" date="2021-01" db="EMBL/GenBank/DDBJ databases">
        <authorList>
            <person name="Corre E."/>
            <person name="Pelletier E."/>
            <person name="Niang G."/>
            <person name="Scheremetjew M."/>
            <person name="Finn R."/>
            <person name="Kale V."/>
            <person name="Holt S."/>
            <person name="Cochrane G."/>
            <person name="Meng A."/>
            <person name="Brown T."/>
            <person name="Cohen L."/>
        </authorList>
    </citation>
    <scope>NUCLEOTIDE SEQUENCE</scope>
    <source>
        <strain evidence="3">OF101</strain>
    </source>
</reference>
<gene>
    <name evidence="3" type="ORF">ACAT0790_LOCUS57748</name>
</gene>
<feature type="compositionally biased region" description="Low complexity" evidence="1">
    <location>
        <begin position="236"/>
        <end position="254"/>
    </location>
</feature>
<evidence type="ECO:0000256" key="2">
    <source>
        <dbReference type="SAM" id="Phobius"/>
    </source>
</evidence>
<keyword evidence="2" id="KW-1133">Transmembrane helix</keyword>
<accession>A0A7S1S0C4</accession>
<feature type="transmembrane region" description="Helical" evidence="2">
    <location>
        <begin position="161"/>
        <end position="182"/>
    </location>
</feature>
<feature type="transmembrane region" description="Helical" evidence="2">
    <location>
        <begin position="128"/>
        <end position="149"/>
    </location>
</feature>
<keyword evidence="2" id="KW-0812">Transmembrane</keyword>
<feature type="compositionally biased region" description="Low complexity" evidence="1">
    <location>
        <begin position="270"/>
        <end position="281"/>
    </location>
</feature>
<protein>
    <submittedName>
        <fullName evidence="3">Uncharacterized protein</fullName>
    </submittedName>
</protein>
<sequence>MIHVMSVPRALCSVCPDSCKAFEGPLGGFLFLALVLNVPAFICAILALMDPQVTRCTAANMATLCQVDLIIAAVNFLFAAYLKHTIEGPQATAELEAQLNAGAQREPRFRRIREGIRSLVLYDVKTCVYFFVFIFSAAWNVLGSTWVQACMSQSGMPSSMIAFELAFAVLAVLYVACAVVYVNCVACFEGLQNSRTVAGVLEAGRNERPLMAVFEAVKGRVMGSDQEAPQRRGTKPQVVPGAPAASAPRAPTAPLVAPSAPMASFVVPGASAPSPAQAAQALDARTPGPKAP</sequence>
<feature type="region of interest" description="Disordered" evidence="1">
    <location>
        <begin position="270"/>
        <end position="292"/>
    </location>
</feature>
<proteinExistence type="predicted"/>
<organism evidence="3">
    <name type="scientific">Alexandrium catenella</name>
    <name type="common">Red tide dinoflagellate</name>
    <name type="synonym">Gonyaulax catenella</name>
    <dbReference type="NCBI Taxonomy" id="2925"/>
    <lineage>
        <taxon>Eukaryota</taxon>
        <taxon>Sar</taxon>
        <taxon>Alveolata</taxon>
        <taxon>Dinophyceae</taxon>
        <taxon>Gonyaulacales</taxon>
        <taxon>Pyrocystaceae</taxon>
        <taxon>Alexandrium</taxon>
    </lineage>
</organism>
<dbReference type="AlphaFoldDB" id="A0A7S1S0C4"/>
<evidence type="ECO:0000313" key="3">
    <source>
        <dbReference type="EMBL" id="CAD9180976.1"/>
    </source>
</evidence>
<name>A0A7S1S0C4_ALECA</name>
<dbReference type="EMBL" id="HBGE01097010">
    <property type="protein sequence ID" value="CAD9180976.1"/>
    <property type="molecule type" value="Transcribed_RNA"/>
</dbReference>